<gene>
    <name evidence="1" type="ORF">HPB47_005431</name>
</gene>
<keyword evidence="2" id="KW-1185">Reference proteome</keyword>
<organism evidence="1 2">
    <name type="scientific">Ixodes persulcatus</name>
    <name type="common">Taiga tick</name>
    <dbReference type="NCBI Taxonomy" id="34615"/>
    <lineage>
        <taxon>Eukaryota</taxon>
        <taxon>Metazoa</taxon>
        <taxon>Ecdysozoa</taxon>
        <taxon>Arthropoda</taxon>
        <taxon>Chelicerata</taxon>
        <taxon>Arachnida</taxon>
        <taxon>Acari</taxon>
        <taxon>Parasitiformes</taxon>
        <taxon>Ixodida</taxon>
        <taxon>Ixodoidea</taxon>
        <taxon>Ixodidae</taxon>
        <taxon>Ixodinae</taxon>
        <taxon>Ixodes</taxon>
    </lineage>
</organism>
<reference evidence="1 2" key="1">
    <citation type="journal article" date="2020" name="Cell">
        <title>Large-Scale Comparative Analyses of Tick Genomes Elucidate Their Genetic Diversity and Vector Capacities.</title>
        <authorList>
            <consortium name="Tick Genome and Microbiome Consortium (TIGMIC)"/>
            <person name="Jia N."/>
            <person name="Wang J."/>
            <person name="Shi W."/>
            <person name="Du L."/>
            <person name="Sun Y."/>
            <person name="Zhan W."/>
            <person name="Jiang J.F."/>
            <person name="Wang Q."/>
            <person name="Zhang B."/>
            <person name="Ji P."/>
            <person name="Bell-Sakyi L."/>
            <person name="Cui X.M."/>
            <person name="Yuan T.T."/>
            <person name="Jiang B.G."/>
            <person name="Yang W.F."/>
            <person name="Lam T.T."/>
            <person name="Chang Q.C."/>
            <person name="Ding S.J."/>
            <person name="Wang X.J."/>
            <person name="Zhu J.G."/>
            <person name="Ruan X.D."/>
            <person name="Zhao L."/>
            <person name="Wei J.T."/>
            <person name="Ye R.Z."/>
            <person name="Que T.C."/>
            <person name="Du C.H."/>
            <person name="Zhou Y.H."/>
            <person name="Cheng J.X."/>
            <person name="Dai P.F."/>
            <person name="Guo W.B."/>
            <person name="Han X.H."/>
            <person name="Huang E.J."/>
            <person name="Li L.F."/>
            <person name="Wei W."/>
            <person name="Gao Y.C."/>
            <person name="Liu J.Z."/>
            <person name="Shao H.Z."/>
            <person name="Wang X."/>
            <person name="Wang C.C."/>
            <person name="Yang T.C."/>
            <person name="Huo Q.B."/>
            <person name="Li W."/>
            <person name="Chen H.Y."/>
            <person name="Chen S.E."/>
            <person name="Zhou L.G."/>
            <person name="Ni X.B."/>
            <person name="Tian J.H."/>
            <person name="Sheng Y."/>
            <person name="Liu T."/>
            <person name="Pan Y.S."/>
            <person name="Xia L.Y."/>
            <person name="Li J."/>
            <person name="Zhao F."/>
            <person name="Cao W.C."/>
        </authorList>
    </citation>
    <scope>NUCLEOTIDE SEQUENCE [LARGE SCALE GENOMIC DNA]</scope>
    <source>
        <strain evidence="1">Iper-2018</strain>
    </source>
</reference>
<accession>A0AC60PD98</accession>
<sequence>MCVNRLNHHLEECSPFSHPAQTGFRPNMGTHDSLFLLRRGLCQHRRLQPHILVAVDLRRAFDTVTHEAILDSLREANPGGPIAPTGMQISPEKTQFLLIGGSPAERAKVSLTLQDRTLSQPNESWIRILGGPISTKGGAETWPKQLALTWKKLLHLITRISNKFGGATQYITHVLVQAVLVSRACYGAIHYQLTRVQLQKLESLYRQALWVITGLPHHTRTEELYRYCQLLAQQDVISTRANNDQARRLHTPQGRRLLEYDDRTFYATTFDPPGTPDKQIYVDGARQDGGNLLAIAVTDTFGMTRTQCLSTRNKISPREVELQAILLRIRTLMELTPHAQYVELSSGIPVNEEKLSRLYGGRWRELRTLISPAFNSSKLKRAFPMMNECTDEFLEILDKTVGDRKGVDISIRFCRLSTEILLRFTMGTGLGFQAASEQSERLLHGVRAAIRRPAFNWILYSTHTPRRVPRMTPFATVANAELFMISGLETVSSALSFTAHLLAKHQDVQDKLRAEVKLLLEKDGNLTYDNLFSLQYLKQVIAESSRFYPAQPGNVTRRCVKDFEFNGFRIPKDTHVVVPVRVMHHDPRYWVDPEKFNPDRFSPENKSMIEPMAYIPFGIGTRNCPASRFAEFELSLVIAKTVAKFKLLLCDEPEK</sequence>
<evidence type="ECO:0000313" key="2">
    <source>
        <dbReference type="Proteomes" id="UP000805193"/>
    </source>
</evidence>
<protein>
    <submittedName>
        <fullName evidence="1">Uncharacterized protein</fullName>
    </submittedName>
</protein>
<dbReference type="EMBL" id="JABSTQ010010818">
    <property type="protein sequence ID" value="KAG0417668.1"/>
    <property type="molecule type" value="Genomic_DNA"/>
</dbReference>
<comment type="caution">
    <text evidence="1">The sequence shown here is derived from an EMBL/GenBank/DDBJ whole genome shotgun (WGS) entry which is preliminary data.</text>
</comment>
<proteinExistence type="predicted"/>
<evidence type="ECO:0000313" key="1">
    <source>
        <dbReference type="EMBL" id="KAG0417668.1"/>
    </source>
</evidence>
<dbReference type="Proteomes" id="UP000805193">
    <property type="component" value="Unassembled WGS sequence"/>
</dbReference>
<feature type="non-terminal residue" evidence="1">
    <location>
        <position position="655"/>
    </location>
</feature>
<name>A0AC60PD98_IXOPE</name>